<accession>A0ABV0T753</accession>
<feature type="region of interest" description="Disordered" evidence="1">
    <location>
        <begin position="68"/>
        <end position="99"/>
    </location>
</feature>
<evidence type="ECO:0000313" key="2">
    <source>
        <dbReference type="EMBL" id="MEQ2228132.1"/>
    </source>
</evidence>
<name>A0ABV0T753_9TELE</name>
<gene>
    <name evidence="2" type="ORF">ILYODFUR_005695</name>
</gene>
<keyword evidence="3" id="KW-1185">Reference proteome</keyword>
<proteinExistence type="predicted"/>
<comment type="caution">
    <text evidence="2">The sequence shown here is derived from an EMBL/GenBank/DDBJ whole genome shotgun (WGS) entry which is preliminary data.</text>
</comment>
<dbReference type="Proteomes" id="UP001482620">
    <property type="component" value="Unassembled WGS sequence"/>
</dbReference>
<reference evidence="2 3" key="1">
    <citation type="submission" date="2021-06" db="EMBL/GenBank/DDBJ databases">
        <authorList>
            <person name="Palmer J.M."/>
        </authorList>
    </citation>
    <scope>NUCLEOTIDE SEQUENCE [LARGE SCALE GENOMIC DNA]</scope>
    <source>
        <strain evidence="3">if_2019</strain>
        <tissue evidence="2">Muscle</tissue>
    </source>
</reference>
<evidence type="ECO:0000313" key="3">
    <source>
        <dbReference type="Proteomes" id="UP001482620"/>
    </source>
</evidence>
<dbReference type="EMBL" id="JAHRIQ010023507">
    <property type="protein sequence ID" value="MEQ2228132.1"/>
    <property type="molecule type" value="Genomic_DNA"/>
</dbReference>
<evidence type="ECO:0000256" key="1">
    <source>
        <dbReference type="SAM" id="MobiDB-lite"/>
    </source>
</evidence>
<feature type="compositionally biased region" description="Low complexity" evidence="1">
    <location>
        <begin position="74"/>
        <end position="99"/>
    </location>
</feature>
<sequence length="99" mass="10295">MQCAVTPEPLSCRCCNLTLSAALAPSHGMTLGPDRLRICPFVSSVQRSAACSHLSEVGSEVTSQIRPSGSAVISRSEATQSDSASSSSCLSFPVSFLNM</sequence>
<protein>
    <submittedName>
        <fullName evidence="2">Uncharacterized protein</fullName>
    </submittedName>
</protein>
<organism evidence="2 3">
    <name type="scientific">Ilyodon furcidens</name>
    <name type="common">goldbreast splitfin</name>
    <dbReference type="NCBI Taxonomy" id="33524"/>
    <lineage>
        <taxon>Eukaryota</taxon>
        <taxon>Metazoa</taxon>
        <taxon>Chordata</taxon>
        <taxon>Craniata</taxon>
        <taxon>Vertebrata</taxon>
        <taxon>Euteleostomi</taxon>
        <taxon>Actinopterygii</taxon>
        <taxon>Neopterygii</taxon>
        <taxon>Teleostei</taxon>
        <taxon>Neoteleostei</taxon>
        <taxon>Acanthomorphata</taxon>
        <taxon>Ovalentaria</taxon>
        <taxon>Atherinomorphae</taxon>
        <taxon>Cyprinodontiformes</taxon>
        <taxon>Goodeidae</taxon>
        <taxon>Ilyodon</taxon>
    </lineage>
</organism>